<dbReference type="RefSeq" id="WP_188831042.1">
    <property type="nucleotide sequence ID" value="NZ_BMMW01000006.1"/>
</dbReference>
<gene>
    <name evidence="1" type="ORF">GCM10011591_44850</name>
</gene>
<dbReference type="PANTHER" id="PTHR43431">
    <property type="entry name" value="OXIDOREDUCTASE, SHORT CHAIN DEHYDROGENASE/REDUCTASE FAMILY (AFU_ORTHOLOGUE AFUA_5G14000)"/>
    <property type="match status" value="1"/>
</dbReference>
<dbReference type="AlphaFoldDB" id="A0A917VDQ8"/>
<comment type="caution">
    <text evidence="1">The sequence shown here is derived from an EMBL/GenBank/DDBJ whole genome shotgun (WGS) entry which is preliminary data.</text>
</comment>
<keyword evidence="2" id="KW-1185">Reference proteome</keyword>
<evidence type="ECO:0008006" key="3">
    <source>
        <dbReference type="Google" id="ProtNLM"/>
    </source>
</evidence>
<dbReference type="InterPro" id="IPR002347">
    <property type="entry name" value="SDR_fam"/>
</dbReference>
<evidence type="ECO:0000313" key="1">
    <source>
        <dbReference type="EMBL" id="GGK67709.1"/>
    </source>
</evidence>
<sequence>MSVIAIVGAEADLARAVAEQFGGHGFHVALVGQGLDELAVNLSGNGTHATAFPCVIADGAALTATMTDAVTALGAIDVLVFSNRDVLPTTTAMEARPENLRPELDRHFYAGVTATNAILPPMLESGSGTLFFVISGAAIHPDPAFAGSSAAQAALRNWTLGLAQELKPVGVAATAVVIDAYLGTQPPAPGIDFLSPTHLAEKLWAHHTGDPRAEVVLTGSK</sequence>
<dbReference type="Proteomes" id="UP000612956">
    <property type="component" value="Unassembled WGS sequence"/>
</dbReference>
<proteinExistence type="predicted"/>
<reference evidence="1" key="1">
    <citation type="journal article" date="2014" name="Int. J. Syst. Evol. Microbiol.">
        <title>Complete genome sequence of Corynebacterium casei LMG S-19264T (=DSM 44701T), isolated from a smear-ripened cheese.</title>
        <authorList>
            <consortium name="US DOE Joint Genome Institute (JGI-PGF)"/>
            <person name="Walter F."/>
            <person name="Albersmeier A."/>
            <person name="Kalinowski J."/>
            <person name="Ruckert C."/>
        </authorList>
    </citation>
    <scope>NUCLEOTIDE SEQUENCE</scope>
    <source>
        <strain evidence="1">CGMCC 4.7278</strain>
    </source>
</reference>
<protein>
    <recommendedName>
        <fullName evidence="3">SDR family NAD(P)-dependent oxidoreductase</fullName>
    </recommendedName>
</protein>
<dbReference type="EMBL" id="BMMW01000006">
    <property type="protein sequence ID" value="GGK67709.1"/>
    <property type="molecule type" value="Genomic_DNA"/>
</dbReference>
<dbReference type="InterPro" id="IPR036291">
    <property type="entry name" value="NAD(P)-bd_dom_sf"/>
</dbReference>
<dbReference type="SUPFAM" id="SSF51735">
    <property type="entry name" value="NAD(P)-binding Rossmann-fold domains"/>
    <property type="match status" value="1"/>
</dbReference>
<dbReference type="PANTHER" id="PTHR43431:SF7">
    <property type="entry name" value="OXIDOREDUCTASE, SHORT CHAIN DEHYDROGENASE_REDUCTASE FAMILY (AFU_ORTHOLOGUE AFUA_5G14000)"/>
    <property type="match status" value="1"/>
</dbReference>
<evidence type="ECO:0000313" key="2">
    <source>
        <dbReference type="Proteomes" id="UP000612956"/>
    </source>
</evidence>
<reference evidence="1" key="2">
    <citation type="submission" date="2020-09" db="EMBL/GenBank/DDBJ databases">
        <authorList>
            <person name="Sun Q."/>
            <person name="Zhou Y."/>
        </authorList>
    </citation>
    <scope>NUCLEOTIDE SEQUENCE</scope>
    <source>
        <strain evidence="1">CGMCC 4.7278</strain>
    </source>
</reference>
<name>A0A917VDQ8_9NOCA</name>
<dbReference type="Pfam" id="PF00106">
    <property type="entry name" value="adh_short"/>
    <property type="match status" value="1"/>
</dbReference>
<dbReference type="Gene3D" id="3.40.50.720">
    <property type="entry name" value="NAD(P)-binding Rossmann-like Domain"/>
    <property type="match status" value="1"/>
</dbReference>
<accession>A0A917VDQ8</accession>
<organism evidence="1 2">
    <name type="scientific">Nocardia camponoti</name>
    <dbReference type="NCBI Taxonomy" id="1616106"/>
    <lineage>
        <taxon>Bacteria</taxon>
        <taxon>Bacillati</taxon>
        <taxon>Actinomycetota</taxon>
        <taxon>Actinomycetes</taxon>
        <taxon>Mycobacteriales</taxon>
        <taxon>Nocardiaceae</taxon>
        <taxon>Nocardia</taxon>
    </lineage>
</organism>